<evidence type="ECO:0000256" key="5">
    <source>
        <dbReference type="ARBA" id="ARBA00023033"/>
    </source>
</evidence>
<evidence type="ECO:0000256" key="4">
    <source>
        <dbReference type="ARBA" id="ARBA00023002"/>
    </source>
</evidence>
<dbReference type="PANTHER" id="PTHR42747">
    <property type="entry name" value="NITRONATE MONOOXYGENASE-RELATED"/>
    <property type="match status" value="1"/>
</dbReference>
<evidence type="ECO:0000256" key="1">
    <source>
        <dbReference type="ARBA" id="ARBA00009881"/>
    </source>
</evidence>
<dbReference type="Gene3D" id="3.20.20.70">
    <property type="entry name" value="Aldolase class I"/>
    <property type="match status" value="1"/>
</dbReference>
<dbReference type="Pfam" id="PF03060">
    <property type="entry name" value="NMO"/>
    <property type="match status" value="1"/>
</dbReference>
<reference evidence="6" key="1">
    <citation type="submission" date="2018-05" db="EMBL/GenBank/DDBJ databases">
        <authorList>
            <person name="Lanie J.A."/>
            <person name="Ng W.-L."/>
            <person name="Kazmierczak K.M."/>
            <person name="Andrzejewski T.M."/>
            <person name="Davidsen T.M."/>
            <person name="Wayne K.J."/>
            <person name="Tettelin H."/>
            <person name="Glass J.I."/>
            <person name="Rusch D."/>
            <person name="Podicherti R."/>
            <person name="Tsui H.-C.T."/>
            <person name="Winkler M.E."/>
        </authorList>
    </citation>
    <scope>NUCLEOTIDE SEQUENCE</scope>
</reference>
<keyword evidence="5" id="KW-0503">Monooxygenase</keyword>
<dbReference type="EMBL" id="UINC01004821">
    <property type="protein sequence ID" value="SVA17088.1"/>
    <property type="molecule type" value="Genomic_DNA"/>
</dbReference>
<dbReference type="CDD" id="cd04730">
    <property type="entry name" value="NPD_like"/>
    <property type="match status" value="1"/>
</dbReference>
<keyword evidence="3" id="KW-0288">FMN</keyword>
<dbReference type="AlphaFoldDB" id="A0A381TNH4"/>
<gene>
    <name evidence="6" type="ORF">METZ01_LOCUS69942</name>
</gene>
<evidence type="ECO:0000256" key="3">
    <source>
        <dbReference type="ARBA" id="ARBA00022643"/>
    </source>
</evidence>
<accession>A0A381TNH4</accession>
<evidence type="ECO:0000256" key="2">
    <source>
        <dbReference type="ARBA" id="ARBA00022630"/>
    </source>
</evidence>
<name>A0A381TNH4_9ZZZZ</name>
<proteinExistence type="inferred from homology"/>
<organism evidence="6">
    <name type="scientific">marine metagenome</name>
    <dbReference type="NCBI Taxonomy" id="408172"/>
    <lineage>
        <taxon>unclassified sequences</taxon>
        <taxon>metagenomes</taxon>
        <taxon>ecological metagenomes</taxon>
    </lineage>
</organism>
<sequence length="322" mass="34130">MKTEVQRQIAKLRLPLFAAPMFLISGPELVIEVCKSGIVGAFPTPNARTTTMLDEWVTKIEDALDDGSDQSRSYAPYAANLVVHRTNKRFAADFDVVVKHRVPIIITALGSPAKVVEPVQNYGGVVIADVNSVEYARKAADTGVDGLALVCSGAGGHTGALNPFAFVEEVRKFWDGYIVLAGAISSGAGILASVAAGADFAYMGTSFIATNESLAEREYKQMVVDCTAQDLMVTKAFTGANASMMIPSIVNQGLDPNDIAGKVAKLNYTGQDGAEVKPWKGIWAAGQGLGCINKVQPVAQLVDDLVAEYSTASKRIKAISNL</sequence>
<comment type="similarity">
    <text evidence="1">Belongs to the nitronate monooxygenase family. NMO class I subfamily.</text>
</comment>
<dbReference type="SUPFAM" id="SSF51412">
    <property type="entry name" value="Inosine monophosphate dehydrogenase (IMPDH)"/>
    <property type="match status" value="1"/>
</dbReference>
<protein>
    <submittedName>
        <fullName evidence="6">Uncharacterized protein</fullName>
    </submittedName>
</protein>
<dbReference type="InterPro" id="IPR013785">
    <property type="entry name" value="Aldolase_TIM"/>
</dbReference>
<keyword evidence="2" id="KW-0285">Flavoprotein</keyword>
<evidence type="ECO:0000313" key="6">
    <source>
        <dbReference type="EMBL" id="SVA17088.1"/>
    </source>
</evidence>
<dbReference type="PANTHER" id="PTHR42747:SF4">
    <property type="entry name" value="BLR1330 PROTEIN"/>
    <property type="match status" value="1"/>
</dbReference>
<dbReference type="InterPro" id="IPR004136">
    <property type="entry name" value="NMO"/>
</dbReference>
<keyword evidence="4" id="KW-0560">Oxidoreductase</keyword>
<dbReference type="GO" id="GO:0018580">
    <property type="term" value="F:nitronate monooxygenase activity"/>
    <property type="evidence" value="ECO:0007669"/>
    <property type="project" value="InterPro"/>
</dbReference>